<evidence type="ECO:0000313" key="3">
    <source>
        <dbReference type="Proteomes" id="UP000056090"/>
    </source>
</evidence>
<feature type="transmembrane region" description="Helical" evidence="1">
    <location>
        <begin position="29"/>
        <end position="60"/>
    </location>
</feature>
<dbReference type="RefSeq" id="WP_044058117.1">
    <property type="nucleotide sequence ID" value="NZ_CAJXAX010000042.1"/>
</dbReference>
<keyword evidence="3" id="KW-1185">Reference proteome</keyword>
<accession>A0A075P2K9</accession>
<dbReference type="Proteomes" id="UP000056090">
    <property type="component" value="Chromosome"/>
</dbReference>
<organism evidence="2 3">
    <name type="scientific">Alteromonas australica</name>
    <dbReference type="NCBI Taxonomy" id="589873"/>
    <lineage>
        <taxon>Bacteria</taxon>
        <taxon>Pseudomonadati</taxon>
        <taxon>Pseudomonadota</taxon>
        <taxon>Gammaproteobacteria</taxon>
        <taxon>Alteromonadales</taxon>
        <taxon>Alteromonadaceae</taxon>
        <taxon>Alteromonas/Salinimonas group</taxon>
        <taxon>Alteromonas</taxon>
    </lineage>
</organism>
<evidence type="ECO:0008006" key="4">
    <source>
        <dbReference type="Google" id="ProtNLM"/>
    </source>
</evidence>
<dbReference type="EMBL" id="CP008849">
    <property type="protein sequence ID" value="AIG00087.1"/>
    <property type="molecule type" value="Genomic_DNA"/>
</dbReference>
<reference evidence="2 3" key="1">
    <citation type="submission" date="2014-06" db="EMBL/GenBank/DDBJ databases">
        <title>Genomes of Alteromonas australica, a world apart.</title>
        <authorList>
            <person name="Gonzaga A."/>
            <person name="Lopez-Perez M."/>
            <person name="Rodriguez-Valera F."/>
        </authorList>
    </citation>
    <scope>NUCLEOTIDE SEQUENCE [LARGE SCALE GENOMIC DNA]</scope>
    <source>
        <strain evidence="2 3">H 17</strain>
    </source>
</reference>
<dbReference type="GeneID" id="78256413"/>
<keyword evidence="1" id="KW-0812">Transmembrane</keyword>
<proteinExistence type="predicted"/>
<feature type="transmembrane region" description="Helical" evidence="1">
    <location>
        <begin position="127"/>
        <end position="149"/>
    </location>
</feature>
<dbReference type="InterPro" id="IPR019629">
    <property type="entry name" value="Uncharacterised_HI1736/YgjV"/>
</dbReference>
<evidence type="ECO:0000313" key="2">
    <source>
        <dbReference type="EMBL" id="AIG00087.1"/>
    </source>
</evidence>
<sequence length="165" mass="18172">MMIIAEAFGAIALVLNFIGYRQNHVDRYLLISAIALAALSVHFYLLGAMAASVGTGLASIRNLIALKNRSTYILVFFVFANIAFLLYEWFYLNHGAIILVAYASSLIFTVGSIVIRDTVTIRKYFLLAEFLGLIYAISVGSIFGTLFNISNLISIVTKLRSNTTT</sequence>
<protein>
    <recommendedName>
        <fullName evidence="4">YgjV family protein</fullName>
    </recommendedName>
</protein>
<keyword evidence="1" id="KW-1133">Transmembrane helix</keyword>
<dbReference type="Pfam" id="PF10688">
    <property type="entry name" value="Imp-YgjV"/>
    <property type="match status" value="1"/>
</dbReference>
<keyword evidence="1" id="KW-0472">Membrane</keyword>
<gene>
    <name evidence="2" type="ORF">EP13_16125</name>
</gene>
<dbReference type="eggNOG" id="ENOG5032RBS">
    <property type="taxonomic scope" value="Bacteria"/>
</dbReference>
<feature type="transmembrane region" description="Helical" evidence="1">
    <location>
        <begin position="96"/>
        <end position="115"/>
    </location>
</feature>
<dbReference type="AlphaFoldDB" id="A0A075P2K9"/>
<evidence type="ECO:0000256" key="1">
    <source>
        <dbReference type="SAM" id="Phobius"/>
    </source>
</evidence>
<feature type="transmembrane region" description="Helical" evidence="1">
    <location>
        <begin position="72"/>
        <end position="90"/>
    </location>
</feature>
<name>A0A075P2K9_9ALTE</name>
<dbReference type="KEGG" id="aal:EP13_16125"/>